<dbReference type="PANTHER" id="PTHR36695">
    <property type="entry name" value="AGAP008648-PA"/>
    <property type="match status" value="1"/>
</dbReference>
<sequence>MRLKLGKLANCWAVTVSLAKRYRRSAGNATLNNEFERANGCQQYNADTGYSKVHPYFDTSKFTNVKTDARGVTRLRFGVLGKQNAYVRFTSVSTNSATPMTEIALGHWWNTRSDVQKYTRTIPTSLDSVKLASNIKNGLMSIFEPVMMTLEIRSGGRVTVTKD</sequence>
<dbReference type="PANTHER" id="PTHR36695:SF12">
    <property type="entry name" value="AGAP008648-PA"/>
    <property type="match status" value="1"/>
</dbReference>
<dbReference type="InterPro" id="IPR022041">
    <property type="entry name" value="Methyltransf_FA"/>
</dbReference>
<evidence type="ECO:0000313" key="2">
    <source>
        <dbReference type="EMBL" id="KAL1381422.1"/>
    </source>
</evidence>
<dbReference type="Proteomes" id="UP001562425">
    <property type="component" value="Unassembled WGS sequence"/>
</dbReference>
<comment type="caution">
    <text evidence="2">The sequence shown here is derived from an EMBL/GenBank/DDBJ whole genome shotgun (WGS) entry which is preliminary data.</text>
</comment>
<protein>
    <recommendedName>
        <fullName evidence="1">Farnesoic acid O-methyl transferase domain-containing protein</fullName>
    </recommendedName>
</protein>
<gene>
    <name evidence="2" type="ORF">pipiens_013468</name>
</gene>
<dbReference type="EMBL" id="JBEHCU010008636">
    <property type="protein sequence ID" value="KAL1381422.1"/>
    <property type="molecule type" value="Genomic_DNA"/>
</dbReference>
<evidence type="ECO:0000313" key="3">
    <source>
        <dbReference type="Proteomes" id="UP001562425"/>
    </source>
</evidence>
<dbReference type="AlphaFoldDB" id="A0ABD1CZF8"/>
<organism evidence="2 3">
    <name type="scientific">Culex pipiens pipiens</name>
    <name type="common">Northern house mosquito</name>
    <dbReference type="NCBI Taxonomy" id="38569"/>
    <lineage>
        <taxon>Eukaryota</taxon>
        <taxon>Metazoa</taxon>
        <taxon>Ecdysozoa</taxon>
        <taxon>Arthropoda</taxon>
        <taxon>Hexapoda</taxon>
        <taxon>Insecta</taxon>
        <taxon>Pterygota</taxon>
        <taxon>Neoptera</taxon>
        <taxon>Endopterygota</taxon>
        <taxon>Diptera</taxon>
        <taxon>Nematocera</taxon>
        <taxon>Culicoidea</taxon>
        <taxon>Culicidae</taxon>
        <taxon>Culicinae</taxon>
        <taxon>Culicini</taxon>
        <taxon>Culex</taxon>
        <taxon>Culex</taxon>
    </lineage>
</organism>
<accession>A0ABD1CZF8</accession>
<keyword evidence="3" id="KW-1185">Reference proteome</keyword>
<name>A0ABD1CZF8_CULPP</name>
<evidence type="ECO:0000259" key="1">
    <source>
        <dbReference type="Pfam" id="PF12248"/>
    </source>
</evidence>
<feature type="domain" description="Farnesoic acid O-methyl transferase" evidence="1">
    <location>
        <begin position="51"/>
        <end position="163"/>
    </location>
</feature>
<proteinExistence type="predicted"/>
<feature type="non-terminal residue" evidence="2">
    <location>
        <position position="163"/>
    </location>
</feature>
<reference evidence="2 3" key="1">
    <citation type="submission" date="2024-05" db="EMBL/GenBank/DDBJ databases">
        <title>Culex pipiens pipiens assembly and annotation.</title>
        <authorList>
            <person name="Alout H."/>
            <person name="Durand T."/>
        </authorList>
    </citation>
    <scope>NUCLEOTIDE SEQUENCE [LARGE SCALE GENOMIC DNA]</scope>
    <source>
        <strain evidence="2">HA-2024</strain>
        <tissue evidence="2">Whole body</tissue>
    </source>
</reference>
<dbReference type="Pfam" id="PF12248">
    <property type="entry name" value="Methyltransf_FA"/>
    <property type="match status" value="1"/>
</dbReference>